<evidence type="ECO:0000256" key="7">
    <source>
        <dbReference type="ARBA" id="ARBA00022777"/>
    </source>
</evidence>
<organism evidence="11 12">
    <name type="scientific">Litoribrevibacter euphylliae</name>
    <dbReference type="NCBI Taxonomy" id="1834034"/>
    <lineage>
        <taxon>Bacteria</taxon>
        <taxon>Pseudomonadati</taxon>
        <taxon>Pseudomonadota</taxon>
        <taxon>Gammaproteobacteria</taxon>
        <taxon>Oceanospirillales</taxon>
        <taxon>Oceanospirillaceae</taxon>
        <taxon>Litoribrevibacter</taxon>
    </lineage>
</organism>
<feature type="binding site" evidence="9">
    <location>
        <begin position="340"/>
        <end position="343"/>
    </location>
    <ligand>
        <name>ATP</name>
        <dbReference type="ChEBI" id="CHEBI:30616"/>
    </ligand>
</feature>
<name>A0ABV7HHV3_9GAMM</name>
<comment type="pathway">
    <text evidence="9">Carbohydrate degradation; glycolysis; pyruvate from D-glyceraldehyde 3-phosphate: step 2/5.</text>
</comment>
<keyword evidence="6 9" id="KW-0547">Nucleotide-binding</keyword>
<comment type="catalytic activity">
    <reaction evidence="1 9 10">
        <text>(2R)-3-phosphoglycerate + ATP = (2R)-3-phospho-glyceroyl phosphate + ADP</text>
        <dbReference type="Rhea" id="RHEA:14801"/>
        <dbReference type="ChEBI" id="CHEBI:30616"/>
        <dbReference type="ChEBI" id="CHEBI:57604"/>
        <dbReference type="ChEBI" id="CHEBI:58272"/>
        <dbReference type="ChEBI" id="CHEBI:456216"/>
        <dbReference type="EC" id="2.7.2.3"/>
    </reaction>
</comment>
<proteinExistence type="inferred from homology"/>
<feature type="binding site" evidence="9">
    <location>
        <position position="36"/>
    </location>
    <ligand>
        <name>substrate</name>
    </ligand>
</feature>
<dbReference type="PANTHER" id="PTHR11406">
    <property type="entry name" value="PHOSPHOGLYCERATE KINASE"/>
    <property type="match status" value="1"/>
</dbReference>
<evidence type="ECO:0000313" key="11">
    <source>
        <dbReference type="EMBL" id="MFC3151990.1"/>
    </source>
</evidence>
<keyword evidence="8 9" id="KW-0067">ATP-binding</keyword>
<comment type="similarity">
    <text evidence="2 9 10">Belongs to the phosphoglycerate kinase family.</text>
</comment>
<dbReference type="PRINTS" id="PR00477">
    <property type="entry name" value="PHGLYCKINASE"/>
</dbReference>
<dbReference type="Proteomes" id="UP001595476">
    <property type="component" value="Unassembled WGS sequence"/>
</dbReference>
<dbReference type="SUPFAM" id="SSF53748">
    <property type="entry name" value="Phosphoglycerate kinase"/>
    <property type="match status" value="1"/>
</dbReference>
<evidence type="ECO:0000256" key="5">
    <source>
        <dbReference type="ARBA" id="ARBA00022679"/>
    </source>
</evidence>
<keyword evidence="5 9" id="KW-0808">Transferase</keyword>
<feature type="binding site" evidence="9">
    <location>
        <position position="113"/>
    </location>
    <ligand>
        <name>substrate</name>
    </ligand>
</feature>
<sequence length="386" mass="40717">MSVIRMTDLDLAGKRVLIREDLNVPVKDGKVTSDARIRASLPTIQHALDAGAKVIVMSHLGRPTEGEYAEEFSMQPVANYLAESLGRDVPVVKEFNDGIELNDGELVLLENVRFNKGEKKDEDELAKAYASLCDVFVMDAFGTAHRAQASTHGVAKFAPVACAGPLLSAELDALGKALDKPARPLIAIVGGSKVSTKLEVLESLSDICDQIIVGGGIANTFLAAAGKPVGKSLYEEDLVSNAKALMEKVTIPVPTDVVCGKEFSESAEATLKAAEDVQDDDMIFDIGPDSAAALAEALKEAKTIIWNGPVGVFEFDQFGQGTKALSLAIAESDGFSIAGGGDTLAAVDKYEIADKVSYISTGGGAFLEFVEGKTLPAVAILEERAK</sequence>
<feature type="binding site" evidence="9">
    <location>
        <begin position="21"/>
        <end position="23"/>
    </location>
    <ligand>
        <name>substrate</name>
    </ligand>
</feature>
<dbReference type="Gene3D" id="3.40.50.1260">
    <property type="entry name" value="Phosphoglycerate kinase, N-terminal domain"/>
    <property type="match status" value="2"/>
</dbReference>
<evidence type="ECO:0000256" key="3">
    <source>
        <dbReference type="ARBA" id="ARBA00011245"/>
    </source>
</evidence>
<dbReference type="GO" id="GO:0004618">
    <property type="term" value="F:phosphoglycerate kinase activity"/>
    <property type="evidence" value="ECO:0007669"/>
    <property type="project" value="UniProtKB-EC"/>
</dbReference>
<dbReference type="PANTHER" id="PTHR11406:SF23">
    <property type="entry name" value="PHOSPHOGLYCERATE KINASE 1, CHLOROPLASTIC-RELATED"/>
    <property type="match status" value="1"/>
</dbReference>
<dbReference type="EC" id="2.7.2.3" evidence="4 9"/>
<dbReference type="InterPro" id="IPR015911">
    <property type="entry name" value="Phosphoglycerate_kinase_CS"/>
</dbReference>
<evidence type="ECO:0000313" key="12">
    <source>
        <dbReference type="Proteomes" id="UP001595476"/>
    </source>
</evidence>
<keyword evidence="7 9" id="KW-0418">Kinase</keyword>
<dbReference type="InterPro" id="IPR015824">
    <property type="entry name" value="Phosphoglycerate_kinase_N"/>
</dbReference>
<comment type="caution">
    <text evidence="9">Lacks conserved residue(s) required for the propagation of feature annotation.</text>
</comment>
<evidence type="ECO:0000256" key="6">
    <source>
        <dbReference type="ARBA" id="ARBA00022741"/>
    </source>
</evidence>
<comment type="caution">
    <text evidence="11">The sequence shown here is derived from an EMBL/GenBank/DDBJ whole genome shotgun (WGS) entry which is preliminary data.</text>
</comment>
<dbReference type="RefSeq" id="WP_386721696.1">
    <property type="nucleotide sequence ID" value="NZ_JBHRSZ010000005.1"/>
</dbReference>
<comment type="subunit">
    <text evidence="3 9">Monomer.</text>
</comment>
<dbReference type="HAMAP" id="MF_00145">
    <property type="entry name" value="Phosphoglyc_kinase"/>
    <property type="match status" value="1"/>
</dbReference>
<feature type="binding site" evidence="9">
    <location>
        <position position="197"/>
    </location>
    <ligand>
        <name>ATP</name>
        <dbReference type="ChEBI" id="CHEBI:30616"/>
    </ligand>
</feature>
<feature type="binding site" evidence="9">
    <location>
        <begin position="59"/>
        <end position="62"/>
    </location>
    <ligand>
        <name>substrate</name>
    </ligand>
</feature>
<evidence type="ECO:0000256" key="8">
    <source>
        <dbReference type="ARBA" id="ARBA00022840"/>
    </source>
</evidence>
<keyword evidence="12" id="KW-1185">Reference proteome</keyword>
<comment type="subcellular location">
    <subcellularLocation>
        <location evidence="9">Cytoplasm</location>
    </subcellularLocation>
</comment>
<reference evidence="12" key="1">
    <citation type="journal article" date="2019" name="Int. J. Syst. Evol. Microbiol.">
        <title>The Global Catalogue of Microorganisms (GCM) 10K type strain sequencing project: providing services to taxonomists for standard genome sequencing and annotation.</title>
        <authorList>
            <consortium name="The Broad Institute Genomics Platform"/>
            <consortium name="The Broad Institute Genome Sequencing Center for Infectious Disease"/>
            <person name="Wu L."/>
            <person name="Ma J."/>
        </authorList>
    </citation>
    <scope>NUCLEOTIDE SEQUENCE [LARGE SCALE GENOMIC DNA]</scope>
    <source>
        <strain evidence="12">KCTC 52438</strain>
    </source>
</reference>
<protein>
    <recommendedName>
        <fullName evidence="4 9">Phosphoglycerate kinase</fullName>
        <ecNumber evidence="4 9">2.7.2.3</ecNumber>
    </recommendedName>
</protein>
<evidence type="ECO:0000256" key="4">
    <source>
        <dbReference type="ARBA" id="ARBA00013061"/>
    </source>
</evidence>
<feature type="binding site" evidence="9">
    <location>
        <position position="146"/>
    </location>
    <ligand>
        <name>substrate</name>
    </ligand>
</feature>
<evidence type="ECO:0000256" key="10">
    <source>
        <dbReference type="RuleBase" id="RU000532"/>
    </source>
</evidence>
<dbReference type="InterPro" id="IPR001576">
    <property type="entry name" value="Phosphoglycerate_kinase"/>
</dbReference>
<evidence type="ECO:0000256" key="9">
    <source>
        <dbReference type="HAMAP-Rule" id="MF_00145"/>
    </source>
</evidence>
<dbReference type="Pfam" id="PF00162">
    <property type="entry name" value="PGK"/>
    <property type="match status" value="1"/>
</dbReference>
<evidence type="ECO:0000256" key="2">
    <source>
        <dbReference type="ARBA" id="ARBA00008982"/>
    </source>
</evidence>
<dbReference type="InterPro" id="IPR036043">
    <property type="entry name" value="Phosphoglycerate_kinase_sf"/>
</dbReference>
<evidence type="ECO:0000256" key="1">
    <source>
        <dbReference type="ARBA" id="ARBA00000642"/>
    </source>
</evidence>
<feature type="binding site" evidence="9">
    <location>
        <position position="314"/>
    </location>
    <ligand>
        <name>ATP</name>
        <dbReference type="ChEBI" id="CHEBI:30616"/>
    </ligand>
</feature>
<dbReference type="EMBL" id="JBHRSZ010000005">
    <property type="protein sequence ID" value="MFC3151990.1"/>
    <property type="molecule type" value="Genomic_DNA"/>
</dbReference>
<keyword evidence="9" id="KW-0324">Glycolysis</keyword>
<accession>A0ABV7HHV3</accession>
<gene>
    <name evidence="9" type="primary">pgk</name>
    <name evidence="11" type="ORF">ACFOEK_13190</name>
</gene>
<dbReference type="PROSITE" id="PS00111">
    <property type="entry name" value="PGLYCERATE_KINASE"/>
    <property type="match status" value="1"/>
</dbReference>
<dbReference type="PIRSF" id="PIRSF000724">
    <property type="entry name" value="Pgk"/>
    <property type="match status" value="1"/>
</dbReference>
<keyword evidence="9" id="KW-0963">Cytoplasm</keyword>